<dbReference type="EMBL" id="OCMT01000003">
    <property type="protein sequence ID" value="SOD18134.1"/>
    <property type="molecule type" value="Genomic_DNA"/>
</dbReference>
<feature type="transmembrane region" description="Helical" evidence="2">
    <location>
        <begin position="38"/>
        <end position="56"/>
    </location>
</feature>
<evidence type="ECO:0000256" key="1">
    <source>
        <dbReference type="PROSITE-ProRule" id="PRU00339"/>
    </source>
</evidence>
<protein>
    <submittedName>
        <fullName evidence="3">Tetratricopeptide repeat-containing protein</fullName>
    </submittedName>
</protein>
<dbReference type="PROSITE" id="PS50005">
    <property type="entry name" value="TPR"/>
    <property type="match status" value="1"/>
</dbReference>
<dbReference type="InterPro" id="IPR019734">
    <property type="entry name" value="TPR_rpt"/>
</dbReference>
<dbReference type="SMART" id="SM00028">
    <property type="entry name" value="TPR"/>
    <property type="match status" value="2"/>
</dbReference>
<gene>
    <name evidence="3" type="ORF">SAMN06297358_2844</name>
</gene>
<evidence type="ECO:0000256" key="2">
    <source>
        <dbReference type="SAM" id="Phobius"/>
    </source>
</evidence>
<reference evidence="4" key="1">
    <citation type="submission" date="2017-09" db="EMBL/GenBank/DDBJ databases">
        <authorList>
            <person name="Varghese N."/>
            <person name="Submissions S."/>
        </authorList>
    </citation>
    <scope>NUCLEOTIDE SEQUENCE [LARGE SCALE GENOMIC DNA]</scope>
    <source>
        <strain evidence="4">CGMCC 1.12803</strain>
    </source>
</reference>
<name>A0A286A8A0_9SPHI</name>
<feature type="repeat" description="TPR" evidence="1">
    <location>
        <begin position="148"/>
        <end position="181"/>
    </location>
</feature>
<dbReference type="Pfam" id="PF13432">
    <property type="entry name" value="TPR_16"/>
    <property type="match status" value="1"/>
</dbReference>
<keyword evidence="1" id="KW-0802">TPR repeat</keyword>
<dbReference type="Pfam" id="PF13181">
    <property type="entry name" value="TPR_8"/>
    <property type="match status" value="1"/>
</dbReference>
<dbReference type="AlphaFoldDB" id="A0A286A8A0"/>
<evidence type="ECO:0000313" key="4">
    <source>
        <dbReference type="Proteomes" id="UP000219281"/>
    </source>
</evidence>
<dbReference type="Gene3D" id="1.25.40.10">
    <property type="entry name" value="Tetratricopeptide repeat domain"/>
    <property type="match status" value="1"/>
</dbReference>
<keyword evidence="4" id="KW-1185">Reference proteome</keyword>
<keyword evidence="2" id="KW-1133">Transmembrane helix</keyword>
<dbReference type="SUPFAM" id="SSF48452">
    <property type="entry name" value="TPR-like"/>
    <property type="match status" value="1"/>
</dbReference>
<keyword evidence="2" id="KW-0812">Transmembrane</keyword>
<evidence type="ECO:0000313" key="3">
    <source>
        <dbReference type="EMBL" id="SOD18134.1"/>
    </source>
</evidence>
<accession>A0A286A8A0</accession>
<sequence>MKNVFLQSYNFKLQMSSTEQQTEQPVKKGSFIQENTKSLAFIAVAIIVLVGIFIWYQGVYLKNRSEDAANQMFKAEQFVGVDSLANKAINGEGGYPGLEKIAAEYENTKSANLANLYLGGIYLRKGEYKKAVDALSKYSATGSPVADPLALGLLGDAYSELKDYKQAATYYKKAIDKSTNKFTSPMFLKKLGLVNETLKDLKGAEEAYTKIKTQFPESQEAQMIDSYIARVAAQVK</sequence>
<dbReference type="InterPro" id="IPR011990">
    <property type="entry name" value="TPR-like_helical_dom_sf"/>
</dbReference>
<proteinExistence type="predicted"/>
<organism evidence="3 4">
    <name type="scientific">Pedobacter xixiisoli</name>
    <dbReference type="NCBI Taxonomy" id="1476464"/>
    <lineage>
        <taxon>Bacteria</taxon>
        <taxon>Pseudomonadati</taxon>
        <taxon>Bacteroidota</taxon>
        <taxon>Sphingobacteriia</taxon>
        <taxon>Sphingobacteriales</taxon>
        <taxon>Sphingobacteriaceae</taxon>
        <taxon>Pedobacter</taxon>
    </lineage>
</organism>
<dbReference type="Proteomes" id="UP000219281">
    <property type="component" value="Unassembled WGS sequence"/>
</dbReference>
<keyword evidence="2" id="KW-0472">Membrane</keyword>